<evidence type="ECO:0000313" key="2">
    <source>
        <dbReference type="Proteomes" id="UP001596109"/>
    </source>
</evidence>
<dbReference type="Pfam" id="PF10719">
    <property type="entry name" value="ComFB"/>
    <property type="match status" value="1"/>
</dbReference>
<accession>A0ABW0TJ43</accession>
<dbReference type="EMBL" id="JBHSNO010000005">
    <property type="protein sequence ID" value="MFC5588771.1"/>
    <property type="molecule type" value="Genomic_DNA"/>
</dbReference>
<evidence type="ECO:0000313" key="1">
    <source>
        <dbReference type="EMBL" id="MFC5588771.1"/>
    </source>
</evidence>
<gene>
    <name evidence="1" type="ORF">ACFPRA_07730</name>
</gene>
<organism evidence="1 2">
    <name type="scientific">Sporosarcina soli</name>
    <dbReference type="NCBI Taxonomy" id="334736"/>
    <lineage>
        <taxon>Bacteria</taxon>
        <taxon>Bacillati</taxon>
        <taxon>Bacillota</taxon>
        <taxon>Bacilli</taxon>
        <taxon>Bacillales</taxon>
        <taxon>Caryophanaceae</taxon>
        <taxon>Sporosarcina</taxon>
    </lineage>
</organism>
<keyword evidence="2" id="KW-1185">Reference proteome</keyword>
<dbReference type="InterPro" id="IPR019657">
    <property type="entry name" value="ComFB"/>
</dbReference>
<proteinExistence type="predicted"/>
<protein>
    <submittedName>
        <fullName evidence="1">Late competence development ComFB family protein</fullName>
    </submittedName>
</protein>
<comment type="caution">
    <text evidence="1">The sequence shown here is derived from an EMBL/GenBank/DDBJ whole genome shotgun (WGS) entry which is preliminary data.</text>
</comment>
<reference evidence="2" key="1">
    <citation type="journal article" date="2019" name="Int. J. Syst. Evol. Microbiol.">
        <title>The Global Catalogue of Microorganisms (GCM) 10K type strain sequencing project: providing services to taxonomists for standard genome sequencing and annotation.</title>
        <authorList>
            <consortium name="The Broad Institute Genomics Platform"/>
            <consortium name="The Broad Institute Genome Sequencing Center for Infectious Disease"/>
            <person name="Wu L."/>
            <person name="Ma J."/>
        </authorList>
    </citation>
    <scope>NUCLEOTIDE SEQUENCE [LARGE SCALE GENOMIC DNA]</scope>
    <source>
        <strain evidence="2">CGMCC 4.1434</strain>
    </source>
</reference>
<sequence length="90" mass="10206">MAVHNVMEEIVHEVLVNYKQQFNLSCECERCLDDIKAIALNQLPPRYITKDSHIPYVRAPHTADRQGVTNVLMTVTKAASIVSNNPRCNK</sequence>
<name>A0ABW0TJ43_9BACL</name>
<dbReference type="RefSeq" id="WP_381432349.1">
    <property type="nucleotide sequence ID" value="NZ_JBHSNO010000005.1"/>
</dbReference>
<dbReference type="Proteomes" id="UP001596109">
    <property type="component" value="Unassembled WGS sequence"/>
</dbReference>